<feature type="region of interest" description="Disordered" evidence="1">
    <location>
        <begin position="193"/>
        <end position="231"/>
    </location>
</feature>
<name>A0A6A3IVQ1_9STRA</name>
<reference evidence="2 4" key="1">
    <citation type="submission" date="2018-09" db="EMBL/GenBank/DDBJ databases">
        <title>Genomic investigation of the strawberry pathogen Phytophthora fragariae indicates pathogenicity is determined by transcriptional variation in three key races.</title>
        <authorList>
            <person name="Adams T.M."/>
            <person name="Armitage A.D."/>
            <person name="Sobczyk M.K."/>
            <person name="Bates H.J."/>
            <person name="Dunwell J.M."/>
            <person name="Nellist C.F."/>
            <person name="Harrison R.J."/>
        </authorList>
    </citation>
    <scope>NUCLEOTIDE SEQUENCE [LARGE SCALE GENOMIC DNA]</scope>
    <source>
        <strain evidence="2 4">SCRP249</strain>
        <strain evidence="3 5">SCRP333</strain>
    </source>
</reference>
<gene>
    <name evidence="2" type="ORF">PR001_g22758</name>
    <name evidence="3" type="ORF">PR003_g23911</name>
</gene>
<evidence type="ECO:0000313" key="3">
    <source>
        <dbReference type="EMBL" id="KAE9295827.1"/>
    </source>
</evidence>
<keyword evidence="5" id="KW-1185">Reference proteome</keyword>
<sequence length="231" mass="26072">MHNPPRGKNATKFVHLWMGPLRIVEPAGYDNFVLTREDKTGKTDTLIAHVSFLISYHYPEALLAQVACDIDEQLDEEDQRTTRNEPTAAAVVRSTKAPAACAARAGGAKRSRTAMGGSDEQGVMRGCVVERQRRRRRNGAGQYVLEYELYPCSDPRCWTTGDGHLWLDDRRARPRWTSMTEYERLHRDNRVVEDPEVEEGVSGGGRRLGERDGGHGRDDRWWCCSSRPSGT</sequence>
<evidence type="ECO:0000313" key="2">
    <source>
        <dbReference type="EMBL" id="KAE8985907.1"/>
    </source>
</evidence>
<dbReference type="EMBL" id="QXFV01002578">
    <property type="protein sequence ID" value="KAE8985907.1"/>
    <property type="molecule type" value="Genomic_DNA"/>
</dbReference>
<evidence type="ECO:0000313" key="5">
    <source>
        <dbReference type="Proteomes" id="UP000434957"/>
    </source>
</evidence>
<organism evidence="2 4">
    <name type="scientific">Phytophthora rubi</name>
    <dbReference type="NCBI Taxonomy" id="129364"/>
    <lineage>
        <taxon>Eukaryota</taxon>
        <taxon>Sar</taxon>
        <taxon>Stramenopiles</taxon>
        <taxon>Oomycota</taxon>
        <taxon>Peronosporomycetes</taxon>
        <taxon>Peronosporales</taxon>
        <taxon>Peronosporaceae</taxon>
        <taxon>Phytophthora</taxon>
    </lineage>
</organism>
<accession>A0A6A3IVQ1</accession>
<protein>
    <submittedName>
        <fullName evidence="2">Uncharacterized protein</fullName>
    </submittedName>
</protein>
<evidence type="ECO:0000256" key="1">
    <source>
        <dbReference type="SAM" id="MobiDB-lite"/>
    </source>
</evidence>
<dbReference type="Proteomes" id="UP000429607">
    <property type="component" value="Unassembled WGS sequence"/>
</dbReference>
<dbReference type="EMBL" id="QXFT01002597">
    <property type="protein sequence ID" value="KAE9295827.1"/>
    <property type="molecule type" value="Genomic_DNA"/>
</dbReference>
<feature type="compositionally biased region" description="Basic and acidic residues" evidence="1">
    <location>
        <begin position="207"/>
        <end position="221"/>
    </location>
</feature>
<comment type="caution">
    <text evidence="2">The sequence shown here is derived from an EMBL/GenBank/DDBJ whole genome shotgun (WGS) entry which is preliminary data.</text>
</comment>
<dbReference type="Proteomes" id="UP000434957">
    <property type="component" value="Unassembled WGS sequence"/>
</dbReference>
<evidence type="ECO:0000313" key="4">
    <source>
        <dbReference type="Proteomes" id="UP000429607"/>
    </source>
</evidence>
<dbReference type="AlphaFoldDB" id="A0A6A3IVQ1"/>
<proteinExistence type="predicted"/>